<dbReference type="KEGG" id="pasa:BAOM_3053"/>
<protein>
    <submittedName>
        <fullName evidence="1">Uncharacterized protein</fullName>
    </submittedName>
</protein>
<dbReference type="AlphaFoldDB" id="A0A3Q9RND6"/>
<proteinExistence type="predicted"/>
<evidence type="ECO:0000313" key="1">
    <source>
        <dbReference type="EMBL" id="AZV43662.1"/>
    </source>
</evidence>
<dbReference type="RefSeq" id="WP_127760794.1">
    <property type="nucleotide sequence ID" value="NZ_CP026095.1"/>
</dbReference>
<sequence length="260" mass="30491">MTNNKQLEAGLTESNEMVLVESRTMRDQYVYKDSVLDKIKIVPLLENTVEVTTEMIANYYEVPVGTIKTIISRNRDEFNLYGELRVLKGKTLKEFKSEFQDETAFKGASSLTLINRRGLLRIGMVLTESEVAQSIRNYLLNVEEISDKEQKMWAVEREISKRERKQLTDSIQEFYQGTLKQGFEFSTFTNLVYKVLFDSNAKRLREMYELDKNDPIRDSFTTEDLRKVVNVERTISVLIQLGKDYNEIKEELLSKKERYQ</sequence>
<dbReference type="EMBL" id="CP026095">
    <property type="protein sequence ID" value="AZV43662.1"/>
    <property type="molecule type" value="Genomic_DNA"/>
</dbReference>
<dbReference type="Proteomes" id="UP000283095">
    <property type="component" value="Chromosome"/>
</dbReference>
<accession>A0A3Q9RND6</accession>
<reference evidence="1 2" key="1">
    <citation type="submission" date="2018-01" db="EMBL/GenBank/DDBJ databases">
        <title>Bacillus asahii Genome sequencing and assembly.</title>
        <authorList>
            <person name="Jiang H."/>
            <person name="Feng Y."/>
            <person name="Zhao F."/>
            <person name="Lin X."/>
        </authorList>
    </citation>
    <scope>NUCLEOTIDE SEQUENCE [LARGE SCALE GENOMIC DNA]</scope>
    <source>
        <strain evidence="1 2">OM18</strain>
    </source>
</reference>
<name>A0A3Q9RND6_9BACI</name>
<dbReference type="OrthoDB" id="2940796at2"/>
<organism evidence="1 2">
    <name type="scientific">Peribacillus asahii</name>
    <dbReference type="NCBI Taxonomy" id="228899"/>
    <lineage>
        <taxon>Bacteria</taxon>
        <taxon>Bacillati</taxon>
        <taxon>Bacillota</taxon>
        <taxon>Bacilli</taxon>
        <taxon>Bacillales</taxon>
        <taxon>Bacillaceae</taxon>
        <taxon>Peribacillus</taxon>
    </lineage>
</organism>
<gene>
    <name evidence="1" type="ORF">BAOM_3053</name>
</gene>
<evidence type="ECO:0000313" key="2">
    <source>
        <dbReference type="Proteomes" id="UP000283095"/>
    </source>
</evidence>